<dbReference type="EMBL" id="JBHTNH010000023">
    <property type="protein sequence ID" value="MFD1362147.1"/>
    <property type="molecule type" value="Genomic_DNA"/>
</dbReference>
<dbReference type="PROSITE" id="PS51257">
    <property type="entry name" value="PROKAR_LIPOPROTEIN"/>
    <property type="match status" value="1"/>
</dbReference>
<feature type="signal peptide" evidence="1">
    <location>
        <begin position="1"/>
        <end position="21"/>
    </location>
</feature>
<evidence type="ECO:0000256" key="1">
    <source>
        <dbReference type="SAM" id="SignalP"/>
    </source>
</evidence>
<dbReference type="InterPro" id="IPR050490">
    <property type="entry name" value="Bact_solute-bd_prot1"/>
</dbReference>
<protein>
    <submittedName>
        <fullName evidence="2">ABC transporter substrate-binding protein</fullName>
    </submittedName>
</protein>
<dbReference type="Pfam" id="PF01547">
    <property type="entry name" value="SBP_bac_1"/>
    <property type="match status" value="1"/>
</dbReference>
<reference evidence="3" key="1">
    <citation type="journal article" date="2019" name="Int. J. Syst. Evol. Microbiol.">
        <title>The Global Catalogue of Microorganisms (GCM) 10K type strain sequencing project: providing services to taxonomists for standard genome sequencing and annotation.</title>
        <authorList>
            <consortium name="The Broad Institute Genomics Platform"/>
            <consortium name="The Broad Institute Genome Sequencing Center for Infectious Disease"/>
            <person name="Wu L."/>
            <person name="Ma J."/>
        </authorList>
    </citation>
    <scope>NUCLEOTIDE SEQUENCE [LARGE SCALE GENOMIC DNA]</scope>
    <source>
        <strain evidence="3">CCUG 54822</strain>
    </source>
</reference>
<accession>A0ABW3ZWL6</accession>
<dbReference type="InterPro" id="IPR006059">
    <property type="entry name" value="SBP"/>
</dbReference>
<dbReference type="CDD" id="cd13585">
    <property type="entry name" value="PBP2_TMBP_like"/>
    <property type="match status" value="1"/>
</dbReference>
<dbReference type="Gene3D" id="3.40.190.10">
    <property type="entry name" value="Periplasmic binding protein-like II"/>
    <property type="match status" value="2"/>
</dbReference>
<dbReference type="Proteomes" id="UP001597178">
    <property type="component" value="Unassembled WGS sequence"/>
</dbReference>
<dbReference type="SUPFAM" id="SSF53850">
    <property type="entry name" value="Periplasmic binding protein-like II"/>
    <property type="match status" value="1"/>
</dbReference>
<dbReference type="RefSeq" id="WP_382400403.1">
    <property type="nucleotide sequence ID" value="NZ_JBHTNH010000023.1"/>
</dbReference>
<comment type="caution">
    <text evidence="2">The sequence shown here is derived from an EMBL/GenBank/DDBJ whole genome shotgun (WGS) entry which is preliminary data.</text>
</comment>
<evidence type="ECO:0000313" key="2">
    <source>
        <dbReference type="EMBL" id="MFD1362147.1"/>
    </source>
</evidence>
<gene>
    <name evidence="2" type="ORF">ACFQ4A_10820</name>
</gene>
<keyword evidence="1" id="KW-0732">Signal</keyword>
<keyword evidence="3" id="KW-1185">Reference proteome</keyword>
<evidence type="ECO:0000313" key="3">
    <source>
        <dbReference type="Proteomes" id="UP001597178"/>
    </source>
</evidence>
<sequence length="434" mass="48171">MNRKKLLFVAFLVMIMMVVSACSDSSDTSEAEGDEGGEGGEDEEITLEFWTMQLQPTFTDYIEGMISDFEEENPNITINWLDVPAADLEQKILADVSADNAPDVVNLNPAFGGSLAELDATVNMDEAVTDEERGRYLDGAWEANQLEGETFGVPWYLDTAVTLNNAEIYDEAGLDVEQPPETYEEAKEYAETIKEETGKYGYFPSLDLSLPLQHMELMGVSLMNEDGTAAFNTEDGVEVLEYFTELYENDLIPDESLTGDQREGTNFYQSGEVAFGVNFFIAEIEENAPEIYENTVPSTAITGDSGKKNMTVQNLVVPEQSEYQEAAVDFALFITNAENQVEFAKLTPILPSSKEALEDPYFTELPDDADPIDQVRITSAEQLPDAELLVPPMDNFNDLQTVMHDAFSRAMMGEMTPEEALTQAEEEWNAIAAE</sequence>
<proteinExistence type="predicted"/>
<feature type="chain" id="PRO_5046912231" evidence="1">
    <location>
        <begin position="22"/>
        <end position="434"/>
    </location>
</feature>
<name>A0ABW3ZWL6_9BACI</name>
<organism evidence="2 3">
    <name type="scientific">Lentibacillus salinarum</name>
    <dbReference type="NCBI Taxonomy" id="446820"/>
    <lineage>
        <taxon>Bacteria</taxon>
        <taxon>Bacillati</taxon>
        <taxon>Bacillota</taxon>
        <taxon>Bacilli</taxon>
        <taxon>Bacillales</taxon>
        <taxon>Bacillaceae</taxon>
        <taxon>Lentibacillus</taxon>
    </lineage>
</organism>
<dbReference type="PANTHER" id="PTHR43649:SF12">
    <property type="entry name" value="DIACETYLCHITOBIOSE BINDING PROTEIN DASA"/>
    <property type="match status" value="1"/>
</dbReference>
<dbReference type="PANTHER" id="PTHR43649">
    <property type="entry name" value="ARABINOSE-BINDING PROTEIN-RELATED"/>
    <property type="match status" value="1"/>
</dbReference>